<sequence>MAEKLLWLSAEAHGFGQFRAGCDVRSAVDIPRHALGASNDIERAATPTPDQIPFNSARAELASALARLGWRNASLILRAIDDDVLSATGPAGFRKTCREAVGARAMLRSLVGFW</sequence>
<dbReference type="Proteomes" id="UP000248616">
    <property type="component" value="Unassembled WGS sequence"/>
</dbReference>
<organism evidence="1 2">
    <name type="scientific">Mesorhizobium kowhaii</name>
    <dbReference type="NCBI Taxonomy" id="1300272"/>
    <lineage>
        <taxon>Bacteria</taxon>
        <taxon>Pseudomonadati</taxon>
        <taxon>Pseudomonadota</taxon>
        <taxon>Alphaproteobacteria</taxon>
        <taxon>Hyphomicrobiales</taxon>
        <taxon>Phyllobacteriaceae</taxon>
        <taxon>Mesorhizobium</taxon>
    </lineage>
</organism>
<proteinExistence type="predicted"/>
<dbReference type="EMBL" id="MZXV01000013">
    <property type="protein sequence ID" value="PZV39649.1"/>
    <property type="molecule type" value="Genomic_DNA"/>
</dbReference>
<keyword evidence="2" id="KW-1185">Reference proteome</keyword>
<evidence type="ECO:0000313" key="1">
    <source>
        <dbReference type="EMBL" id="PZV39649.1"/>
    </source>
</evidence>
<gene>
    <name evidence="1" type="ORF">B5V02_06825</name>
</gene>
<comment type="caution">
    <text evidence="1">The sequence shown here is derived from an EMBL/GenBank/DDBJ whole genome shotgun (WGS) entry which is preliminary data.</text>
</comment>
<dbReference type="AlphaFoldDB" id="A0A2W7D0N3"/>
<accession>A0A2W7D0N3</accession>
<evidence type="ECO:0000313" key="2">
    <source>
        <dbReference type="Proteomes" id="UP000248616"/>
    </source>
</evidence>
<reference evidence="2" key="1">
    <citation type="submission" date="2017-03" db="EMBL/GenBank/DDBJ databases">
        <authorList>
            <person name="Safronova V.I."/>
            <person name="Sazanova A.L."/>
            <person name="Chirak E.R."/>
        </authorList>
    </citation>
    <scope>NUCLEOTIDE SEQUENCE [LARGE SCALE GENOMIC DNA]</scope>
    <source>
        <strain evidence="2">Ach-343</strain>
    </source>
</reference>
<name>A0A2W7D0N3_9HYPH</name>
<protein>
    <submittedName>
        <fullName evidence="1">Uncharacterized protein</fullName>
    </submittedName>
</protein>